<name>A0A196SLW9_BLAHN</name>
<dbReference type="Gene3D" id="3.40.50.12710">
    <property type="match status" value="1"/>
</dbReference>
<dbReference type="InterPro" id="IPR038375">
    <property type="entry name" value="NDUFAF7_sf"/>
</dbReference>
<dbReference type="Proteomes" id="UP000078348">
    <property type="component" value="Unassembled WGS sequence"/>
</dbReference>
<evidence type="ECO:0000256" key="2">
    <source>
        <dbReference type="SAM" id="MobiDB-lite"/>
    </source>
</evidence>
<organism evidence="3 4">
    <name type="scientific">Blastocystis sp. subtype 1 (strain ATCC 50177 / NandII)</name>
    <dbReference type="NCBI Taxonomy" id="478820"/>
    <lineage>
        <taxon>Eukaryota</taxon>
        <taxon>Sar</taxon>
        <taxon>Stramenopiles</taxon>
        <taxon>Bigyra</taxon>
        <taxon>Opalozoa</taxon>
        <taxon>Opalinata</taxon>
        <taxon>Blastocystidae</taxon>
        <taxon>Blastocystis</taxon>
    </lineage>
</organism>
<protein>
    <submittedName>
        <fullName evidence="3">Uncharacterized protein</fullName>
    </submittedName>
</protein>
<reference evidence="3 4" key="1">
    <citation type="submission" date="2016-05" db="EMBL/GenBank/DDBJ databases">
        <title>Nuclear genome of Blastocystis sp. subtype 1 NandII.</title>
        <authorList>
            <person name="Gentekaki E."/>
            <person name="Curtis B."/>
            <person name="Stairs C."/>
            <person name="Eme L."/>
            <person name="Herman E."/>
            <person name="Klimes V."/>
            <person name="Arias M.C."/>
            <person name="Elias M."/>
            <person name="Hilliou F."/>
            <person name="Klute M."/>
            <person name="Malik S.-B."/>
            <person name="Pightling A."/>
            <person name="Rachubinski R."/>
            <person name="Salas D."/>
            <person name="Schlacht A."/>
            <person name="Suga H."/>
            <person name="Archibald J."/>
            <person name="Ball S.G."/>
            <person name="Clark G."/>
            <person name="Dacks J."/>
            <person name="Van Der Giezen M."/>
            <person name="Tsaousis A."/>
            <person name="Roger A."/>
        </authorList>
    </citation>
    <scope>NUCLEOTIDE SEQUENCE [LARGE SCALE GENOMIC DNA]</scope>
    <source>
        <strain evidence="4">ATCC 50177 / NandII</strain>
    </source>
</reference>
<dbReference type="AlphaFoldDB" id="A0A196SLW9"/>
<comment type="caution">
    <text evidence="3">The sequence shown here is derived from an EMBL/GenBank/DDBJ whole genome shotgun (WGS) entry which is preliminary data.</text>
</comment>
<evidence type="ECO:0000313" key="3">
    <source>
        <dbReference type="EMBL" id="OAO16899.1"/>
    </source>
</evidence>
<keyword evidence="1" id="KW-0802">TPR repeat</keyword>
<dbReference type="Gene3D" id="1.25.40.10">
    <property type="entry name" value="Tetratricopeptide repeat domain"/>
    <property type="match status" value="1"/>
</dbReference>
<feature type="repeat" description="TPR" evidence="1">
    <location>
        <begin position="502"/>
        <end position="535"/>
    </location>
</feature>
<evidence type="ECO:0000256" key="1">
    <source>
        <dbReference type="PROSITE-ProRule" id="PRU00339"/>
    </source>
</evidence>
<dbReference type="InterPro" id="IPR019734">
    <property type="entry name" value="TPR_rpt"/>
</dbReference>
<gene>
    <name evidence="3" type="ORF">AV274_1342</name>
</gene>
<feature type="region of interest" description="Disordered" evidence="2">
    <location>
        <begin position="1"/>
        <end position="27"/>
    </location>
</feature>
<evidence type="ECO:0000313" key="4">
    <source>
        <dbReference type="Proteomes" id="UP000078348"/>
    </source>
</evidence>
<keyword evidence="4" id="KW-1185">Reference proteome</keyword>
<dbReference type="SMART" id="SM00028">
    <property type="entry name" value="TPR"/>
    <property type="match status" value="2"/>
</dbReference>
<dbReference type="PROSITE" id="PS50005">
    <property type="entry name" value="TPR"/>
    <property type="match status" value="1"/>
</dbReference>
<sequence length="562" mass="63228">MGNILDCSTAEPVQPEPTIQDGPPDTTEVPMLEDKVPLMESKIWTYLRDYYKRNNAVFNANPETPTFISNSSYIASSYANVIIKFVNDWFKTPSCDKSKPIYIVEVGAGQGRLGFLILKKLMSMKQYFPEGVKLPFVYVITDFTSESILKMKSHKWYADFVSQGVVDFAVVDCEDIPSITLEVSNVHLTAETITNPLFVIANYVLSSLRNDAIRVENNALQRGLLSVSSPQDNVDVLNIIPRLQFTWNFVDMPETVYNDYDEDVKTLIQEYKTTIPNGTVLLPVVALRMLRQLLALSNNRLVFLSGDVGTRVLAKLSASRNPYITTHGSFSMPANLHALDCFVKARGGTVFASPYLEGFINSVYVMGINPALLTTTRWMIHHEFSTFTPESFNVTQKCLKEESSPSPSVAAVIAVLRLAHFDTDVFMRFKQVLIERGGYAGSAPSTRKDILYDLDAVRTQYYPIKSTADVCFELARIHMGIKEYDKAISLFADSNENCADHHVTWHNMGMCYEYKNDIENAKRCYMKSLDIKPSYRESKLKLSKLATEMKSDSSATPKPVSS</sequence>
<accession>A0A196SLW9</accession>
<proteinExistence type="predicted"/>
<dbReference type="OrthoDB" id="196799at2759"/>
<dbReference type="Pfam" id="PF13181">
    <property type="entry name" value="TPR_8"/>
    <property type="match status" value="1"/>
</dbReference>
<dbReference type="InterPro" id="IPR011990">
    <property type="entry name" value="TPR-like_helical_dom_sf"/>
</dbReference>
<dbReference type="EMBL" id="LXWW01000054">
    <property type="protein sequence ID" value="OAO16899.1"/>
    <property type="molecule type" value="Genomic_DNA"/>
</dbReference>
<dbReference type="STRING" id="478820.A0A196SLW9"/>
<dbReference type="SUPFAM" id="SSF48452">
    <property type="entry name" value="TPR-like"/>
    <property type="match status" value="1"/>
</dbReference>